<comment type="subcellular location">
    <subcellularLocation>
        <location evidence="2">Secreted</location>
    </subcellularLocation>
</comment>
<sequence>MEDGKGEAVLVSSPGNDLLEGGHGIDTVSYATAKAGVVVDLNLVGQQDTGGGGLDTLVRIDNLIGSDYHDTLIGNANDNVLIGGRGDDLLTGGGGTDTFVWQKGDTGHDTVTDFTPGADHLDLSQLLQGDGGAAASLDDFLHFKVSAAGGTVVSTIEVSSVAGAAPSQTIDLAGVDLAQHYGVTAGAGGLIASGHDTATIINGMLNDHSLKVDTV</sequence>
<protein>
    <recommendedName>
        <fullName evidence="6">Peptidase M10 serralysin C-terminal domain-containing protein</fullName>
    </recommendedName>
</protein>
<dbReference type="Pfam" id="PF08548">
    <property type="entry name" value="Peptidase_M10_C"/>
    <property type="match status" value="1"/>
</dbReference>
<dbReference type="Gene3D" id="2.150.10.10">
    <property type="entry name" value="Serralysin-like metalloprotease, C-terminal"/>
    <property type="match status" value="1"/>
</dbReference>
<comment type="cofactor">
    <cofactor evidence="1">
        <name>Ca(2+)</name>
        <dbReference type="ChEBI" id="CHEBI:29108"/>
    </cofactor>
</comment>
<dbReference type="AlphaFoldDB" id="A0A5E6WX33"/>
<evidence type="ECO:0000256" key="1">
    <source>
        <dbReference type="ARBA" id="ARBA00001913"/>
    </source>
</evidence>
<proteinExistence type="predicted"/>
<evidence type="ECO:0000256" key="5">
    <source>
        <dbReference type="ARBA" id="ARBA00022837"/>
    </source>
</evidence>
<evidence type="ECO:0000259" key="6">
    <source>
        <dbReference type="Pfam" id="PF08548"/>
    </source>
</evidence>
<dbReference type="GO" id="GO:0005615">
    <property type="term" value="C:extracellular space"/>
    <property type="evidence" value="ECO:0007669"/>
    <property type="project" value="InterPro"/>
</dbReference>
<dbReference type="InterPro" id="IPR001343">
    <property type="entry name" value="Hemolysn_Ca-bd"/>
</dbReference>
<dbReference type="NCBIfam" id="TIGR03661">
    <property type="entry name" value="T1SS_VCA0849"/>
    <property type="match status" value="1"/>
</dbReference>
<keyword evidence="4" id="KW-0677">Repeat</keyword>
<dbReference type="SUPFAM" id="SSF51120">
    <property type="entry name" value="beta-Roll"/>
    <property type="match status" value="1"/>
</dbReference>
<dbReference type="Pfam" id="PF00353">
    <property type="entry name" value="HemolysinCabind"/>
    <property type="match status" value="1"/>
</dbReference>
<dbReference type="EMBL" id="CABVHF010000057">
    <property type="protein sequence ID" value="VVN33209.1"/>
    <property type="molecule type" value="Genomic_DNA"/>
</dbReference>
<evidence type="ECO:0000313" key="8">
    <source>
        <dbReference type="Proteomes" id="UP000399692"/>
    </source>
</evidence>
<dbReference type="InterPro" id="IPR013858">
    <property type="entry name" value="Peptidase_M10B_C"/>
</dbReference>
<evidence type="ECO:0000256" key="3">
    <source>
        <dbReference type="ARBA" id="ARBA00022525"/>
    </source>
</evidence>
<organism evidence="7 8">
    <name type="scientific">Pseudomonas fluorescens</name>
    <dbReference type="NCBI Taxonomy" id="294"/>
    <lineage>
        <taxon>Bacteria</taxon>
        <taxon>Pseudomonadati</taxon>
        <taxon>Pseudomonadota</taxon>
        <taxon>Gammaproteobacteria</taxon>
        <taxon>Pseudomonadales</taxon>
        <taxon>Pseudomonadaceae</taxon>
        <taxon>Pseudomonas</taxon>
    </lineage>
</organism>
<keyword evidence="5" id="KW-0106">Calcium</keyword>
<evidence type="ECO:0000256" key="4">
    <source>
        <dbReference type="ARBA" id="ARBA00022737"/>
    </source>
</evidence>
<dbReference type="InterPro" id="IPR011049">
    <property type="entry name" value="Serralysin-like_metalloprot_C"/>
</dbReference>
<reference evidence="7 8" key="1">
    <citation type="submission" date="2019-09" db="EMBL/GenBank/DDBJ databases">
        <authorList>
            <person name="Chandra G."/>
            <person name="Truman W A."/>
        </authorList>
    </citation>
    <scope>NUCLEOTIDE SEQUENCE [LARGE SCALE GENOMIC DNA]</scope>
    <source>
        <strain evidence="7">PS631</strain>
    </source>
</reference>
<dbReference type="InterPro" id="IPR019960">
    <property type="entry name" value="T1SS_VCA0849"/>
</dbReference>
<accession>A0A5E6WX33</accession>
<evidence type="ECO:0000313" key="7">
    <source>
        <dbReference type="EMBL" id="VVN33209.1"/>
    </source>
</evidence>
<dbReference type="PRINTS" id="PR00313">
    <property type="entry name" value="CABNDNGRPT"/>
</dbReference>
<dbReference type="GO" id="GO:0005509">
    <property type="term" value="F:calcium ion binding"/>
    <property type="evidence" value="ECO:0007669"/>
    <property type="project" value="InterPro"/>
</dbReference>
<gene>
    <name evidence="7" type="ORF">PS631_05033</name>
</gene>
<keyword evidence="3" id="KW-0964">Secreted</keyword>
<name>A0A5E6WX33_PSEFL</name>
<dbReference type="Proteomes" id="UP000399692">
    <property type="component" value="Unassembled WGS sequence"/>
</dbReference>
<feature type="domain" description="Peptidase M10 serralysin C-terminal" evidence="6">
    <location>
        <begin position="24"/>
        <end position="130"/>
    </location>
</feature>
<evidence type="ECO:0000256" key="2">
    <source>
        <dbReference type="ARBA" id="ARBA00004613"/>
    </source>
</evidence>